<dbReference type="KEGG" id="xak:KIMC2_12740"/>
<dbReference type="EMBL" id="AP026801">
    <property type="protein sequence ID" value="BDR56712.1"/>
    <property type="molecule type" value="Genomic_DNA"/>
</dbReference>
<proteinExistence type="predicted"/>
<organism evidence="1 2">
    <name type="scientific">Xylocopilactobacillus apis</name>
    <dbReference type="NCBI Taxonomy" id="2932183"/>
    <lineage>
        <taxon>Bacteria</taxon>
        <taxon>Bacillati</taxon>
        <taxon>Bacillota</taxon>
        <taxon>Bacilli</taxon>
        <taxon>Lactobacillales</taxon>
        <taxon>Lactobacillaceae</taxon>
        <taxon>Xylocopilactobacillus</taxon>
    </lineage>
</organism>
<reference evidence="1 2" key="1">
    <citation type="journal article" date="2023" name="Microbiol. Spectr.">
        <title>Symbiosis of Carpenter Bees with Uncharacterized Lactic Acid Bacteria Showing NAD Auxotrophy.</title>
        <authorList>
            <person name="Kawasaki S."/>
            <person name="Ozawa K."/>
            <person name="Mori T."/>
            <person name="Yamamoto A."/>
            <person name="Ito M."/>
            <person name="Ohkuma M."/>
            <person name="Sakamoto M."/>
            <person name="Matsutani M."/>
        </authorList>
    </citation>
    <scope>NUCLEOTIDE SEQUENCE [LARGE SCALE GENOMIC DNA]</scope>
    <source>
        <strain evidence="1 2">KimC2</strain>
    </source>
</reference>
<dbReference type="RefSeq" id="WP_317695089.1">
    <property type="nucleotide sequence ID" value="NZ_AP026801.1"/>
</dbReference>
<gene>
    <name evidence="1" type="ORF">KIMC2_12740</name>
</gene>
<sequence length="157" mass="18230">MKKFMKSHKIVTGILIFFLFVLLIIGGFSIKSAIDTHQATQKIESALKDNGYTNIVRRNKTLKSRQGPFSNYVWYEYTFANKETLEASRKYLKHKNKDYKNLTLKNSPIVYRVILNPNSLNPLEIHLDTNEIHSTQTGDGDLEKIKENSKRIIKLKK</sequence>
<evidence type="ECO:0000313" key="2">
    <source>
        <dbReference type="Proteomes" id="UP001321804"/>
    </source>
</evidence>
<keyword evidence="2" id="KW-1185">Reference proteome</keyword>
<name>A0AAU9DIS8_9LACO</name>
<dbReference type="Proteomes" id="UP001321804">
    <property type="component" value="Chromosome"/>
</dbReference>
<evidence type="ECO:0000313" key="1">
    <source>
        <dbReference type="EMBL" id="BDR56712.1"/>
    </source>
</evidence>
<dbReference type="AlphaFoldDB" id="A0AAU9DIS8"/>
<accession>A0AAU9DIS8</accession>
<protein>
    <submittedName>
        <fullName evidence="1">Membrane protein</fullName>
    </submittedName>
</protein>